<organism evidence="2 3">
    <name type="scientific">Shewanella aestuarii</name>
    <dbReference type="NCBI Taxonomy" id="1028752"/>
    <lineage>
        <taxon>Bacteria</taxon>
        <taxon>Pseudomonadati</taxon>
        <taxon>Pseudomonadota</taxon>
        <taxon>Gammaproteobacteria</taxon>
        <taxon>Alteromonadales</taxon>
        <taxon>Shewanellaceae</taxon>
        <taxon>Shewanella</taxon>
    </lineage>
</organism>
<evidence type="ECO:0000256" key="1">
    <source>
        <dbReference type="SAM" id="Phobius"/>
    </source>
</evidence>
<reference evidence="2 3" key="1">
    <citation type="submission" date="2022-01" db="EMBL/GenBank/DDBJ databases">
        <title>Whole genome-based taxonomy of the Shewanellaceae.</title>
        <authorList>
            <person name="Martin-Rodriguez A.J."/>
        </authorList>
    </citation>
    <scope>NUCLEOTIDE SEQUENCE [LARGE SCALE GENOMIC DNA]</scope>
    <source>
        <strain evidence="2 3">JCM 17801</strain>
    </source>
</reference>
<sequence>MPTGVKVFGLGNFVYGMLLFVPSLFQGFSLSLLIGGWLALTRGGALAKKLEPNFIYSWVLPIGIMLQLQVNLTS</sequence>
<gene>
    <name evidence="2" type="ORF">L2689_02925</name>
</gene>
<dbReference type="EMBL" id="JAKILK010000001">
    <property type="protein sequence ID" value="MCL1116194.1"/>
    <property type="molecule type" value="Genomic_DNA"/>
</dbReference>
<keyword evidence="1" id="KW-1133">Transmembrane helix</keyword>
<keyword evidence="1" id="KW-0472">Membrane</keyword>
<evidence type="ECO:0008006" key="4">
    <source>
        <dbReference type="Google" id="ProtNLM"/>
    </source>
</evidence>
<dbReference type="Proteomes" id="UP001203212">
    <property type="component" value="Unassembled WGS sequence"/>
</dbReference>
<feature type="transmembrane region" description="Helical" evidence="1">
    <location>
        <begin position="12"/>
        <end position="40"/>
    </location>
</feature>
<evidence type="ECO:0000313" key="3">
    <source>
        <dbReference type="Proteomes" id="UP001203212"/>
    </source>
</evidence>
<protein>
    <recommendedName>
        <fullName evidence="4">DUF1656 domain-containing protein</fullName>
    </recommendedName>
</protein>
<accession>A0ABT0KXT7</accession>
<name>A0ABT0KXT7_9GAMM</name>
<keyword evidence="1" id="KW-0812">Transmembrane</keyword>
<feature type="transmembrane region" description="Helical" evidence="1">
    <location>
        <begin position="52"/>
        <end position="70"/>
    </location>
</feature>
<proteinExistence type="predicted"/>
<comment type="caution">
    <text evidence="2">The sequence shown here is derived from an EMBL/GenBank/DDBJ whole genome shotgun (WGS) entry which is preliminary data.</text>
</comment>
<dbReference type="RefSeq" id="WP_188839875.1">
    <property type="nucleotide sequence ID" value="NZ_BMOT01000001.1"/>
</dbReference>
<evidence type="ECO:0000313" key="2">
    <source>
        <dbReference type="EMBL" id="MCL1116194.1"/>
    </source>
</evidence>
<keyword evidence="3" id="KW-1185">Reference proteome</keyword>